<comment type="catalytic activity">
    <reaction evidence="5">
        <text>L-tryptophan + O2 = N-formyl-L-kynurenine</text>
        <dbReference type="Rhea" id="RHEA:24536"/>
        <dbReference type="ChEBI" id="CHEBI:15379"/>
        <dbReference type="ChEBI" id="CHEBI:57912"/>
        <dbReference type="ChEBI" id="CHEBI:58629"/>
    </reaction>
</comment>
<dbReference type="Pfam" id="PF01231">
    <property type="entry name" value="IDO"/>
    <property type="match status" value="1"/>
</dbReference>
<evidence type="ECO:0000256" key="4">
    <source>
        <dbReference type="PIRSR" id="PIRSR600898-1"/>
    </source>
</evidence>
<dbReference type="GO" id="GO:0046872">
    <property type="term" value="F:metal ion binding"/>
    <property type="evidence" value="ECO:0007669"/>
    <property type="project" value="UniProtKB-UniRule"/>
</dbReference>
<comment type="caution">
    <text evidence="6">The sequence shown here is derived from an EMBL/GenBank/DDBJ whole genome shotgun (WGS) entry which is preliminary data.</text>
</comment>
<protein>
    <recommendedName>
        <fullName evidence="5">Indoleamine 2,3-dioxygenase</fullName>
        <ecNumber evidence="5">1.13.11.52</ecNumber>
    </recommendedName>
</protein>
<dbReference type="OrthoDB" id="10262710at2759"/>
<dbReference type="Gene3D" id="1.20.58.480">
    <property type="match status" value="1"/>
</dbReference>
<gene>
    <name evidence="6" type="ORF">GOMPHAMPRED_000586</name>
</gene>
<dbReference type="GO" id="GO:0020037">
    <property type="term" value="F:heme binding"/>
    <property type="evidence" value="ECO:0007669"/>
    <property type="project" value="UniProtKB-UniRule"/>
</dbReference>
<keyword evidence="5" id="KW-0223">Dioxygenase</keyword>
<keyword evidence="7" id="KW-1185">Reference proteome</keyword>
<keyword evidence="4 5" id="KW-0349">Heme</keyword>
<dbReference type="PANTHER" id="PTHR28657:SF3">
    <property type="entry name" value="INDOLEAMINE 2,3-DIOXYGENASE"/>
    <property type="match status" value="1"/>
</dbReference>
<evidence type="ECO:0000256" key="1">
    <source>
        <dbReference type="ARBA" id="ARBA00007119"/>
    </source>
</evidence>
<evidence type="ECO:0000313" key="7">
    <source>
        <dbReference type="Proteomes" id="UP000664169"/>
    </source>
</evidence>
<accession>A0A8H3I829</accession>
<sequence length="147" mass="17405">MPDTPLTEILRDFRAYRPGNHREFLEWVKSAADESRVQHFALQDAESAALYLRAMNQVRDFRWRHWCFTREYILKKTRHPTATGGSPIVTWLPNQLRAVLDLMDSVRQQFDGRLRGCDDIIEIVERQRETLQKEVKKYCEGRQAEIA</sequence>
<dbReference type="PANTHER" id="PTHR28657">
    <property type="entry name" value="INDOLEAMINE 2,3-DIOXYGENASE"/>
    <property type="match status" value="1"/>
</dbReference>
<organism evidence="6 7">
    <name type="scientific">Gomphillus americanus</name>
    <dbReference type="NCBI Taxonomy" id="1940652"/>
    <lineage>
        <taxon>Eukaryota</taxon>
        <taxon>Fungi</taxon>
        <taxon>Dikarya</taxon>
        <taxon>Ascomycota</taxon>
        <taxon>Pezizomycotina</taxon>
        <taxon>Lecanoromycetes</taxon>
        <taxon>OSLEUM clade</taxon>
        <taxon>Ostropomycetidae</taxon>
        <taxon>Ostropales</taxon>
        <taxon>Graphidaceae</taxon>
        <taxon>Gomphilloideae</taxon>
        <taxon>Gomphillus</taxon>
    </lineage>
</organism>
<evidence type="ECO:0000256" key="3">
    <source>
        <dbReference type="ARBA" id="ARBA00023004"/>
    </source>
</evidence>
<dbReference type="InterPro" id="IPR037217">
    <property type="entry name" value="Trp/Indoleamine_2_3_dOase-like"/>
</dbReference>
<dbReference type="GO" id="GO:0019441">
    <property type="term" value="P:L-tryptophan catabolic process to kynurenine"/>
    <property type="evidence" value="ECO:0007669"/>
    <property type="project" value="UniProtKB-UniRule"/>
</dbReference>
<evidence type="ECO:0000256" key="5">
    <source>
        <dbReference type="RuleBase" id="RU369119"/>
    </source>
</evidence>
<dbReference type="EC" id="1.13.11.52" evidence="5"/>
<keyword evidence="2 4" id="KW-0479">Metal-binding</keyword>
<keyword evidence="3 4" id="KW-0408">Iron</keyword>
<dbReference type="Proteomes" id="UP000664169">
    <property type="component" value="Unassembled WGS sequence"/>
</dbReference>
<dbReference type="EMBL" id="CAJPDQ010000001">
    <property type="protein sequence ID" value="CAF9903864.1"/>
    <property type="molecule type" value="Genomic_DNA"/>
</dbReference>
<dbReference type="SUPFAM" id="SSF140959">
    <property type="entry name" value="Indolic compounds 2,3-dioxygenase-like"/>
    <property type="match status" value="1"/>
</dbReference>
<comment type="function">
    <text evidence="5">Produces N-formyl-kynurenine through the oxidation of tryptophan.</text>
</comment>
<keyword evidence="5" id="KW-0560">Oxidoreductase</keyword>
<dbReference type="InterPro" id="IPR000898">
    <property type="entry name" value="Indolamine_dOase"/>
</dbReference>
<dbReference type="AlphaFoldDB" id="A0A8H3I829"/>
<feature type="binding site" description="proximal binding residue" evidence="4">
    <location>
        <position position="65"/>
    </location>
    <ligand>
        <name>heme b</name>
        <dbReference type="ChEBI" id="CHEBI:60344"/>
    </ligand>
    <ligandPart>
        <name>Fe</name>
        <dbReference type="ChEBI" id="CHEBI:18248"/>
    </ligandPart>
</feature>
<comment type="similarity">
    <text evidence="1 5">Belongs to the indoleamine 2,3-dioxygenase family.</text>
</comment>
<proteinExistence type="inferred from homology"/>
<dbReference type="GO" id="GO:0033754">
    <property type="term" value="F:indoleamine 2,3-dioxygenase activity"/>
    <property type="evidence" value="ECO:0007669"/>
    <property type="project" value="UniProtKB-EC"/>
</dbReference>
<evidence type="ECO:0000313" key="6">
    <source>
        <dbReference type="EMBL" id="CAF9903864.1"/>
    </source>
</evidence>
<reference evidence="6" key="1">
    <citation type="submission" date="2021-03" db="EMBL/GenBank/DDBJ databases">
        <authorList>
            <person name="Tagirdzhanova G."/>
        </authorList>
    </citation>
    <scope>NUCLEOTIDE SEQUENCE</scope>
</reference>
<evidence type="ECO:0000256" key="2">
    <source>
        <dbReference type="ARBA" id="ARBA00022723"/>
    </source>
</evidence>
<name>A0A8H3I829_9LECA</name>